<dbReference type="AlphaFoldDB" id="A0A1G2E0S6"/>
<dbReference type="EMBL" id="MHLZ01000031">
    <property type="protein sequence ID" value="OGZ19464.1"/>
    <property type="molecule type" value="Genomic_DNA"/>
</dbReference>
<name>A0A1G2E0S6_9BACT</name>
<dbReference type="SUPFAM" id="SSF56672">
    <property type="entry name" value="DNA/RNA polymerases"/>
    <property type="match status" value="1"/>
</dbReference>
<organism evidence="2 3">
    <name type="scientific">Candidatus Nealsonbacteria bacterium RIFCSPHIGHO2_01_FULL_38_55</name>
    <dbReference type="NCBI Taxonomy" id="1801664"/>
    <lineage>
        <taxon>Bacteria</taxon>
        <taxon>Candidatus Nealsoniibacteriota</taxon>
    </lineage>
</organism>
<reference evidence="2 3" key="1">
    <citation type="journal article" date="2016" name="Nat. Commun.">
        <title>Thousands of microbial genomes shed light on interconnected biogeochemical processes in an aquifer system.</title>
        <authorList>
            <person name="Anantharaman K."/>
            <person name="Brown C.T."/>
            <person name="Hug L.A."/>
            <person name="Sharon I."/>
            <person name="Castelle C.J."/>
            <person name="Probst A.J."/>
            <person name="Thomas B.C."/>
            <person name="Singh A."/>
            <person name="Wilkins M.J."/>
            <person name="Karaoz U."/>
            <person name="Brodie E.L."/>
            <person name="Williams K.H."/>
            <person name="Hubbard S.S."/>
            <person name="Banfield J.F."/>
        </authorList>
    </citation>
    <scope>NUCLEOTIDE SEQUENCE [LARGE SCALE GENOMIC DNA]</scope>
</reference>
<gene>
    <name evidence="2" type="ORF">A2626_02155</name>
</gene>
<evidence type="ECO:0000313" key="3">
    <source>
        <dbReference type="Proteomes" id="UP000177360"/>
    </source>
</evidence>
<comment type="caution">
    <text evidence="2">The sequence shown here is derived from an EMBL/GenBank/DDBJ whole genome shotgun (WGS) entry which is preliminary data.</text>
</comment>
<dbReference type="Proteomes" id="UP000177360">
    <property type="component" value="Unassembled WGS sequence"/>
</dbReference>
<dbReference type="Pfam" id="PF00078">
    <property type="entry name" value="RVT_1"/>
    <property type="match status" value="1"/>
</dbReference>
<dbReference type="InterPro" id="IPR043502">
    <property type="entry name" value="DNA/RNA_pol_sf"/>
</dbReference>
<proteinExistence type="predicted"/>
<dbReference type="CDD" id="cd01651">
    <property type="entry name" value="RT_G2_intron"/>
    <property type="match status" value="1"/>
</dbReference>
<dbReference type="PANTHER" id="PTHR34047:SF8">
    <property type="entry name" value="PROTEIN YKFC"/>
    <property type="match status" value="1"/>
</dbReference>
<sequence>MAKIRLIHKFEDIISVDNLLLAWKEFIKGKKNKIDVQEFEFRLMDNILSLHQDLSDNTYKHGGYQAFKICDPKPRDIHKATVRDRLLHRAVYRILYPFFDKTFISDSYSCRINKGTHRAINRFRNFGNKVSKNNTITCWILKCDIRKFFASVNHEILLNILREYIPDERIIWLLKEIIYSFNTTSNIGLPLGNLTSQLFANIYLNKLDQFVRRELRAKFYVRYSDDFVIFSQNKKWLKEIVFQIGNFLKDKLKLNLHPNKVSIKTLNSGQDFLGWVNFSNHRVLRTSTKKRMFRRAKENSIPSTLSSYFGLLSHGNTDKIKREIIMRGIF</sequence>
<evidence type="ECO:0000259" key="1">
    <source>
        <dbReference type="PROSITE" id="PS50878"/>
    </source>
</evidence>
<evidence type="ECO:0000313" key="2">
    <source>
        <dbReference type="EMBL" id="OGZ19464.1"/>
    </source>
</evidence>
<dbReference type="PANTHER" id="PTHR34047">
    <property type="entry name" value="NUCLEAR INTRON MATURASE 1, MITOCHONDRIAL-RELATED"/>
    <property type="match status" value="1"/>
</dbReference>
<protein>
    <recommendedName>
        <fullName evidence="1">Reverse transcriptase domain-containing protein</fullName>
    </recommendedName>
</protein>
<dbReference type="InterPro" id="IPR051083">
    <property type="entry name" value="GrpII_Intron_Splice-Mob/Def"/>
</dbReference>
<feature type="domain" description="Reverse transcriptase" evidence="1">
    <location>
        <begin position="1"/>
        <end position="280"/>
    </location>
</feature>
<dbReference type="InterPro" id="IPR000477">
    <property type="entry name" value="RT_dom"/>
</dbReference>
<dbReference type="PROSITE" id="PS50878">
    <property type="entry name" value="RT_POL"/>
    <property type="match status" value="1"/>
</dbReference>
<accession>A0A1G2E0S6</accession>